<dbReference type="EMBL" id="VSWD01000008">
    <property type="protein sequence ID" value="KAK3094707.1"/>
    <property type="molecule type" value="Genomic_DNA"/>
</dbReference>
<dbReference type="Pfam" id="PF09588">
    <property type="entry name" value="YqaJ"/>
    <property type="match status" value="1"/>
</dbReference>
<comment type="caution">
    <text evidence="5">The sequence shown here is derived from an EMBL/GenBank/DDBJ whole genome shotgun (WGS) entry which is preliminary data.</text>
</comment>
<protein>
    <recommendedName>
        <fullName evidence="4">Zinc finger PHD-type domain-containing protein</fullName>
    </recommendedName>
</protein>
<dbReference type="CDD" id="cd22343">
    <property type="entry name" value="PDDEXK_lambda_exonuclease-like"/>
    <property type="match status" value="1"/>
</dbReference>
<dbReference type="SMART" id="SM00249">
    <property type="entry name" value="PHD"/>
    <property type="match status" value="1"/>
</dbReference>
<dbReference type="InterPro" id="IPR011335">
    <property type="entry name" value="Restrct_endonuc-II-like"/>
</dbReference>
<keyword evidence="1" id="KW-0479">Metal-binding</keyword>
<accession>A0AA88Y2H3</accession>
<dbReference type="PANTHER" id="PTHR47526:SF3">
    <property type="entry name" value="PHD-TYPE DOMAIN-CONTAINING PROTEIN"/>
    <property type="match status" value="1"/>
</dbReference>
<evidence type="ECO:0000256" key="2">
    <source>
        <dbReference type="ARBA" id="ARBA00022771"/>
    </source>
</evidence>
<dbReference type="PANTHER" id="PTHR47526">
    <property type="entry name" value="ATP-DEPENDENT DNA HELICASE"/>
    <property type="match status" value="1"/>
</dbReference>
<proteinExistence type="predicted"/>
<sequence length="254" mass="28911">MDSLAKQRYAVTSKLAARVLGFSKDISGVPAIKYGIENEGKASQYFELMMKTEHRDVLVENCGLFVRPDRPFIACSPDRLVYCKCHGHSTLEVKCPYVLRQKSIVDGWRDTDFLHSVDGKICLKESHKYYTQVMSQMAISGTNHAYFLVWLPVGSFVQKLTFDGSFWISVQQKLVQFFSSFILSYLIGQKDLFICPKCEQVCLQDSEIKSDFENSIHCECCNLWLHWVCAGVNEDPQSDTWVCKSCTDAAGTNY</sequence>
<dbReference type="Gene3D" id="3.30.40.10">
    <property type="entry name" value="Zinc/RING finger domain, C3HC4 (zinc finger)"/>
    <property type="match status" value="1"/>
</dbReference>
<dbReference type="InterPro" id="IPR019080">
    <property type="entry name" value="YqaJ_viral_recombinase"/>
</dbReference>
<dbReference type="GO" id="GO:0008270">
    <property type="term" value="F:zinc ion binding"/>
    <property type="evidence" value="ECO:0007669"/>
    <property type="project" value="UniProtKB-KW"/>
</dbReference>
<dbReference type="AlphaFoldDB" id="A0AA88Y2H3"/>
<feature type="domain" description="Zinc finger PHD-type" evidence="4">
    <location>
        <begin position="194"/>
        <end position="247"/>
    </location>
</feature>
<keyword evidence="2" id="KW-0863">Zinc-finger</keyword>
<dbReference type="InterPro" id="IPR001965">
    <property type="entry name" value="Znf_PHD"/>
</dbReference>
<organism evidence="5 6">
    <name type="scientific">Pinctada imbricata</name>
    <name type="common">Atlantic pearl-oyster</name>
    <name type="synonym">Pinctada martensii</name>
    <dbReference type="NCBI Taxonomy" id="66713"/>
    <lineage>
        <taxon>Eukaryota</taxon>
        <taxon>Metazoa</taxon>
        <taxon>Spiralia</taxon>
        <taxon>Lophotrochozoa</taxon>
        <taxon>Mollusca</taxon>
        <taxon>Bivalvia</taxon>
        <taxon>Autobranchia</taxon>
        <taxon>Pteriomorphia</taxon>
        <taxon>Pterioida</taxon>
        <taxon>Pterioidea</taxon>
        <taxon>Pteriidae</taxon>
        <taxon>Pinctada</taxon>
    </lineage>
</organism>
<dbReference type="SUPFAM" id="SSF52980">
    <property type="entry name" value="Restriction endonuclease-like"/>
    <property type="match status" value="1"/>
</dbReference>
<dbReference type="InterPro" id="IPR011011">
    <property type="entry name" value="Znf_FYVE_PHD"/>
</dbReference>
<name>A0AA88Y2H3_PINIB</name>
<reference evidence="5" key="1">
    <citation type="submission" date="2019-08" db="EMBL/GenBank/DDBJ databases">
        <title>The improved chromosome-level genome for the pearl oyster Pinctada fucata martensii using PacBio sequencing and Hi-C.</title>
        <authorList>
            <person name="Zheng Z."/>
        </authorList>
    </citation>
    <scope>NUCLEOTIDE SEQUENCE</scope>
    <source>
        <strain evidence="5">ZZ-2019</strain>
        <tissue evidence="5">Adductor muscle</tissue>
    </source>
</reference>
<dbReference type="Gene3D" id="3.90.320.10">
    <property type="match status" value="1"/>
</dbReference>
<dbReference type="SUPFAM" id="SSF57903">
    <property type="entry name" value="FYVE/PHD zinc finger"/>
    <property type="match status" value="1"/>
</dbReference>
<evidence type="ECO:0000256" key="1">
    <source>
        <dbReference type="ARBA" id="ARBA00022723"/>
    </source>
</evidence>
<keyword evidence="3" id="KW-0862">Zinc</keyword>
<keyword evidence="6" id="KW-1185">Reference proteome</keyword>
<gene>
    <name evidence="5" type="ORF">FSP39_005269</name>
</gene>
<evidence type="ECO:0000259" key="4">
    <source>
        <dbReference type="SMART" id="SM00249"/>
    </source>
</evidence>
<evidence type="ECO:0000313" key="5">
    <source>
        <dbReference type="EMBL" id="KAK3094707.1"/>
    </source>
</evidence>
<evidence type="ECO:0000313" key="6">
    <source>
        <dbReference type="Proteomes" id="UP001186944"/>
    </source>
</evidence>
<dbReference type="GO" id="GO:0006281">
    <property type="term" value="P:DNA repair"/>
    <property type="evidence" value="ECO:0007669"/>
    <property type="project" value="UniProtKB-ARBA"/>
</dbReference>
<dbReference type="InterPro" id="IPR011604">
    <property type="entry name" value="PDDEXK-like_dom_sf"/>
</dbReference>
<dbReference type="InterPro" id="IPR013083">
    <property type="entry name" value="Znf_RING/FYVE/PHD"/>
</dbReference>
<evidence type="ECO:0000256" key="3">
    <source>
        <dbReference type="ARBA" id="ARBA00022833"/>
    </source>
</evidence>
<dbReference type="Proteomes" id="UP001186944">
    <property type="component" value="Unassembled WGS sequence"/>
</dbReference>